<dbReference type="RefSeq" id="WP_273989876.1">
    <property type="nucleotide sequence ID" value="NZ_BAABQT010000014.1"/>
</dbReference>
<sequence length="104" mass="11782">MLYRHGDVLVQHVDSQQWTQVRAAAHPRPGAVLARGEVTGHSHRFRDPAQVQLYTAGAETFVQVTAPSADLIHEEHATITLPQGTYRVWMQREYSPEAIRRVID</sequence>
<evidence type="ECO:0000313" key="2">
    <source>
        <dbReference type="Proteomes" id="UP001217044"/>
    </source>
</evidence>
<gene>
    <name evidence="1" type="ORF">M8445_04060</name>
</gene>
<organism evidence="1 2">
    <name type="scientific">Deinococcus aquaticus</name>
    <dbReference type="NCBI Taxonomy" id="328692"/>
    <lineage>
        <taxon>Bacteria</taxon>
        <taxon>Thermotogati</taxon>
        <taxon>Deinococcota</taxon>
        <taxon>Deinococci</taxon>
        <taxon>Deinococcales</taxon>
        <taxon>Deinococcaceae</taxon>
        <taxon>Deinococcus</taxon>
    </lineage>
</organism>
<proteinExistence type="predicted"/>
<dbReference type="Proteomes" id="UP001217044">
    <property type="component" value="Chromosome"/>
</dbReference>
<name>A0ABY7V467_9DEIO</name>
<accession>A0ABY7V467</accession>
<protein>
    <submittedName>
        <fullName evidence="1">Uncharacterized protein</fullName>
    </submittedName>
</protein>
<reference evidence="1 2" key="1">
    <citation type="submission" date="2022-12" db="EMBL/GenBank/DDBJ databases">
        <title>Genome Sequence of Deinococcus aquaticus Type Strain PB314.</title>
        <authorList>
            <person name="Albert C."/>
            <person name="Hill J."/>
            <person name="Boren L."/>
            <person name="Scholz-Ng S."/>
            <person name="Fatema N."/>
            <person name="Grosso R."/>
            <person name="Soboslay E."/>
            <person name="Tuohy J."/>
        </authorList>
    </citation>
    <scope>NUCLEOTIDE SEQUENCE [LARGE SCALE GENOMIC DNA]</scope>
    <source>
        <strain evidence="1 2">PB-314</strain>
    </source>
</reference>
<evidence type="ECO:0000313" key="1">
    <source>
        <dbReference type="EMBL" id="WDA59394.1"/>
    </source>
</evidence>
<keyword evidence="2" id="KW-1185">Reference proteome</keyword>
<dbReference type="EMBL" id="CP115165">
    <property type="protein sequence ID" value="WDA59394.1"/>
    <property type="molecule type" value="Genomic_DNA"/>
</dbReference>